<feature type="region of interest" description="Disordered" evidence="8">
    <location>
        <begin position="304"/>
        <end position="323"/>
    </location>
</feature>
<dbReference type="RefSeq" id="WP_188645272.1">
    <property type="nucleotide sequence ID" value="NZ_BMKL01000001.1"/>
</dbReference>
<organism evidence="12 13">
    <name type="scientific">Tsuneonella deserti</name>
    <dbReference type="NCBI Taxonomy" id="2035528"/>
    <lineage>
        <taxon>Bacteria</taxon>
        <taxon>Pseudomonadati</taxon>
        <taxon>Pseudomonadota</taxon>
        <taxon>Alphaproteobacteria</taxon>
        <taxon>Sphingomonadales</taxon>
        <taxon>Erythrobacteraceae</taxon>
        <taxon>Tsuneonella</taxon>
    </lineage>
</organism>
<evidence type="ECO:0000256" key="6">
    <source>
        <dbReference type="ARBA" id="ARBA00022989"/>
    </source>
</evidence>
<reference evidence="13" key="1">
    <citation type="journal article" date="2019" name="Int. J. Syst. Evol. Microbiol.">
        <title>The Global Catalogue of Microorganisms (GCM) 10K type strain sequencing project: providing services to taxonomists for standard genome sequencing and annotation.</title>
        <authorList>
            <consortium name="The Broad Institute Genomics Platform"/>
            <consortium name="The Broad Institute Genome Sequencing Center for Infectious Disease"/>
            <person name="Wu L."/>
            <person name="Ma J."/>
        </authorList>
    </citation>
    <scope>NUCLEOTIDE SEQUENCE [LARGE SCALE GENOMIC DNA]</scope>
    <source>
        <strain evidence="13">CGMCC 1.15959</strain>
    </source>
</reference>
<evidence type="ECO:0000256" key="1">
    <source>
        <dbReference type="ARBA" id="ARBA00004141"/>
    </source>
</evidence>
<dbReference type="SUPFAM" id="SSF161111">
    <property type="entry name" value="Cation efflux protein transmembrane domain-like"/>
    <property type="match status" value="1"/>
</dbReference>
<name>A0ABQ1SA70_9SPHN</name>
<dbReference type="InterPro" id="IPR002524">
    <property type="entry name" value="Cation_efflux"/>
</dbReference>
<evidence type="ECO:0000259" key="11">
    <source>
        <dbReference type="Pfam" id="PF16916"/>
    </source>
</evidence>
<dbReference type="Gene3D" id="3.30.70.1350">
    <property type="entry name" value="Cation efflux protein, cytoplasmic domain"/>
    <property type="match status" value="1"/>
</dbReference>
<feature type="transmembrane region" description="Helical" evidence="9">
    <location>
        <begin position="23"/>
        <end position="42"/>
    </location>
</feature>
<comment type="subcellular location">
    <subcellularLocation>
        <location evidence="1">Membrane</location>
        <topology evidence="1">Multi-pass membrane protein</topology>
    </subcellularLocation>
</comment>
<evidence type="ECO:0000256" key="3">
    <source>
        <dbReference type="ARBA" id="ARBA00022448"/>
    </source>
</evidence>
<dbReference type="InterPro" id="IPR027470">
    <property type="entry name" value="Cation_efflux_CTD"/>
</dbReference>
<proteinExistence type="inferred from homology"/>
<comment type="caution">
    <text evidence="12">The sequence shown here is derived from an EMBL/GenBank/DDBJ whole genome shotgun (WGS) entry which is preliminary data.</text>
</comment>
<feature type="domain" description="Cation efflux protein transmembrane" evidence="10">
    <location>
        <begin position="26"/>
        <end position="219"/>
    </location>
</feature>
<keyword evidence="13" id="KW-1185">Reference proteome</keyword>
<accession>A0ABQ1SA70</accession>
<dbReference type="Pfam" id="PF01545">
    <property type="entry name" value="Cation_efflux"/>
    <property type="match status" value="1"/>
</dbReference>
<protein>
    <submittedName>
        <fullName evidence="12">Iron transporter</fullName>
    </submittedName>
</protein>
<dbReference type="InterPro" id="IPR058533">
    <property type="entry name" value="Cation_efflux_TM"/>
</dbReference>
<feature type="transmembrane region" description="Helical" evidence="9">
    <location>
        <begin position="130"/>
        <end position="149"/>
    </location>
</feature>
<dbReference type="PANTHER" id="PTHR43840:SF41">
    <property type="entry name" value="CATION-EFFLUX PUMP FIEF"/>
    <property type="match status" value="1"/>
</dbReference>
<evidence type="ECO:0000256" key="8">
    <source>
        <dbReference type="SAM" id="MobiDB-lite"/>
    </source>
</evidence>
<dbReference type="InterPro" id="IPR027469">
    <property type="entry name" value="Cation_efflux_TMD_sf"/>
</dbReference>
<feature type="transmembrane region" description="Helical" evidence="9">
    <location>
        <begin position="170"/>
        <end position="188"/>
    </location>
</feature>
<dbReference type="EMBL" id="BMKL01000001">
    <property type="protein sequence ID" value="GGE02965.1"/>
    <property type="molecule type" value="Genomic_DNA"/>
</dbReference>
<feature type="compositionally biased region" description="Low complexity" evidence="8">
    <location>
        <begin position="305"/>
        <end position="323"/>
    </location>
</feature>
<keyword evidence="5 9" id="KW-0812">Transmembrane</keyword>
<evidence type="ECO:0000259" key="10">
    <source>
        <dbReference type="Pfam" id="PF01545"/>
    </source>
</evidence>
<evidence type="ECO:0000313" key="12">
    <source>
        <dbReference type="EMBL" id="GGE02965.1"/>
    </source>
</evidence>
<feature type="domain" description="Cation efflux protein cytoplasmic" evidence="11">
    <location>
        <begin position="224"/>
        <end position="300"/>
    </location>
</feature>
<keyword evidence="4" id="KW-1003">Cell membrane</keyword>
<comment type="similarity">
    <text evidence="2">Belongs to the cation diffusion facilitator (CDF) transporter (TC 2.A.4) family.</text>
</comment>
<evidence type="ECO:0000256" key="4">
    <source>
        <dbReference type="ARBA" id="ARBA00022475"/>
    </source>
</evidence>
<gene>
    <name evidence="12" type="ORF">GCM10011515_23220</name>
</gene>
<dbReference type="Gene3D" id="1.20.1510.10">
    <property type="entry name" value="Cation efflux protein transmembrane domain"/>
    <property type="match status" value="1"/>
</dbReference>
<evidence type="ECO:0000256" key="7">
    <source>
        <dbReference type="ARBA" id="ARBA00023136"/>
    </source>
</evidence>
<dbReference type="InterPro" id="IPR036837">
    <property type="entry name" value="Cation_efflux_CTD_sf"/>
</dbReference>
<dbReference type="PANTHER" id="PTHR43840">
    <property type="entry name" value="MITOCHONDRIAL METAL TRANSPORTER 1-RELATED"/>
    <property type="match status" value="1"/>
</dbReference>
<evidence type="ECO:0000313" key="13">
    <source>
        <dbReference type="Proteomes" id="UP000619041"/>
    </source>
</evidence>
<keyword evidence="3" id="KW-0813">Transport</keyword>
<keyword evidence="7 9" id="KW-0472">Membrane</keyword>
<dbReference type="NCBIfam" id="TIGR01297">
    <property type="entry name" value="CDF"/>
    <property type="match status" value="1"/>
</dbReference>
<evidence type="ECO:0000256" key="5">
    <source>
        <dbReference type="ARBA" id="ARBA00022692"/>
    </source>
</evidence>
<dbReference type="SUPFAM" id="SSF160240">
    <property type="entry name" value="Cation efflux protein cytoplasmic domain-like"/>
    <property type="match status" value="1"/>
</dbReference>
<feature type="transmembrane region" description="Helical" evidence="9">
    <location>
        <begin position="62"/>
        <end position="80"/>
    </location>
</feature>
<dbReference type="Proteomes" id="UP000619041">
    <property type="component" value="Unassembled WGS sequence"/>
</dbReference>
<evidence type="ECO:0000256" key="9">
    <source>
        <dbReference type="SAM" id="Phobius"/>
    </source>
</evidence>
<dbReference type="Pfam" id="PF16916">
    <property type="entry name" value="ZT_dimer"/>
    <property type="match status" value="1"/>
</dbReference>
<feature type="transmembrane region" description="Helical" evidence="9">
    <location>
        <begin position="92"/>
        <end position="110"/>
    </location>
</feature>
<dbReference type="InterPro" id="IPR050291">
    <property type="entry name" value="CDF_Transporter"/>
</dbReference>
<evidence type="ECO:0000256" key="2">
    <source>
        <dbReference type="ARBA" id="ARBA00008114"/>
    </source>
</evidence>
<sequence>MSTSAAPGREPSSRANHGALTRGAAYASIAMAAFLGALKLWALWRSDSTAMLGSLADTLLDLVASIATLVGVWIAAQPADREHRFGHGKAEALAAMFQVVLIALSAAGLAFRATDQLLAGSRVTSAEEGIAVSVIAILATFVLLGWQRYVIARTGSVAIRTDNIHYKSDLYLNVSVIAALVLDHFLGFARADPAFGLAIAGWLAWSAWSASSEAIDHLMDKEWPEEKRAAFVAALADHPELRGVHDLRTRTSGMHDFVQFHATVDPRMTIAEAHRVMDELEARIEAEFPGVEVLIHPDPEGLVNEEGPAAEELLPAEAQGYTR</sequence>
<keyword evidence="6 9" id="KW-1133">Transmembrane helix</keyword>